<proteinExistence type="predicted"/>
<evidence type="ECO:0000313" key="3">
    <source>
        <dbReference type="Proteomes" id="UP001627284"/>
    </source>
</evidence>
<evidence type="ECO:0000313" key="2">
    <source>
        <dbReference type="EMBL" id="KAL3324596.1"/>
    </source>
</evidence>
<dbReference type="Proteomes" id="UP001627284">
    <property type="component" value="Unassembled WGS sequence"/>
</dbReference>
<sequence length="135" mass="15672">MVQVHFYSNIQTFRSNNAYDLGASSECQTFFSSNGILHQTSIPHTPQQNGVVERKHKHMLEVSRTLLFQSYLPLKYWGECVLTVTYLINRFPSTILPTHRSPYETLHHKPPSYAHLRSFGFLCHVASPKFGWDKF</sequence>
<name>A0ABD2R0Y5_9SOLN</name>
<dbReference type="AlphaFoldDB" id="A0ABD2R0Y5"/>
<organism evidence="2 3">
    <name type="scientific">Solanum stoloniferum</name>
    <dbReference type="NCBI Taxonomy" id="62892"/>
    <lineage>
        <taxon>Eukaryota</taxon>
        <taxon>Viridiplantae</taxon>
        <taxon>Streptophyta</taxon>
        <taxon>Embryophyta</taxon>
        <taxon>Tracheophyta</taxon>
        <taxon>Spermatophyta</taxon>
        <taxon>Magnoliopsida</taxon>
        <taxon>eudicotyledons</taxon>
        <taxon>Gunneridae</taxon>
        <taxon>Pentapetalae</taxon>
        <taxon>asterids</taxon>
        <taxon>lamiids</taxon>
        <taxon>Solanales</taxon>
        <taxon>Solanaceae</taxon>
        <taxon>Solanoideae</taxon>
        <taxon>Solaneae</taxon>
        <taxon>Solanum</taxon>
    </lineage>
</organism>
<accession>A0ABD2R0Y5</accession>
<dbReference type="Gene3D" id="3.30.420.10">
    <property type="entry name" value="Ribonuclease H-like superfamily/Ribonuclease H"/>
    <property type="match status" value="1"/>
</dbReference>
<dbReference type="PANTHER" id="PTHR42648">
    <property type="entry name" value="TRANSPOSASE, PUTATIVE-RELATED"/>
    <property type="match status" value="1"/>
</dbReference>
<keyword evidence="3" id="KW-1185">Reference proteome</keyword>
<gene>
    <name evidence="2" type="ORF">AABB24_038630</name>
</gene>
<feature type="domain" description="Integrase catalytic" evidence="1">
    <location>
        <begin position="1"/>
        <end position="110"/>
    </location>
</feature>
<dbReference type="PANTHER" id="PTHR42648:SF31">
    <property type="entry name" value="RNA-DIRECTED DNA POLYMERASE"/>
    <property type="match status" value="1"/>
</dbReference>
<comment type="caution">
    <text evidence="2">The sequence shown here is derived from an EMBL/GenBank/DDBJ whole genome shotgun (WGS) entry which is preliminary data.</text>
</comment>
<protein>
    <recommendedName>
        <fullName evidence="1">Integrase catalytic domain-containing protein</fullName>
    </recommendedName>
</protein>
<dbReference type="EMBL" id="JBJKTR010000023">
    <property type="protein sequence ID" value="KAL3324596.1"/>
    <property type="molecule type" value="Genomic_DNA"/>
</dbReference>
<dbReference type="InterPro" id="IPR036397">
    <property type="entry name" value="RNaseH_sf"/>
</dbReference>
<dbReference type="InterPro" id="IPR001584">
    <property type="entry name" value="Integrase_cat-core"/>
</dbReference>
<dbReference type="PROSITE" id="PS50994">
    <property type="entry name" value="INTEGRASE"/>
    <property type="match status" value="1"/>
</dbReference>
<dbReference type="InterPro" id="IPR039537">
    <property type="entry name" value="Retrotran_Ty1/copia-like"/>
</dbReference>
<evidence type="ECO:0000259" key="1">
    <source>
        <dbReference type="PROSITE" id="PS50994"/>
    </source>
</evidence>
<dbReference type="SUPFAM" id="SSF53098">
    <property type="entry name" value="Ribonuclease H-like"/>
    <property type="match status" value="1"/>
</dbReference>
<reference evidence="2 3" key="1">
    <citation type="submission" date="2024-05" db="EMBL/GenBank/DDBJ databases">
        <title>De novo assembly of an allotetraploid wild potato.</title>
        <authorList>
            <person name="Hosaka A.J."/>
        </authorList>
    </citation>
    <scope>NUCLEOTIDE SEQUENCE [LARGE SCALE GENOMIC DNA]</scope>
    <source>
        <tissue evidence="2">Young leaves</tissue>
    </source>
</reference>
<dbReference type="InterPro" id="IPR012337">
    <property type="entry name" value="RNaseH-like_sf"/>
</dbReference>